<evidence type="ECO:0000259" key="3">
    <source>
        <dbReference type="Pfam" id="PF13087"/>
    </source>
</evidence>
<dbReference type="InterPro" id="IPR041679">
    <property type="entry name" value="DNA2/NAM7-like_C"/>
</dbReference>
<dbReference type="CDD" id="cd18808">
    <property type="entry name" value="SF1_C_Upf1"/>
    <property type="match status" value="1"/>
</dbReference>
<feature type="domain" description="DNA2/NAM7 helicase-like C-terminal" evidence="3">
    <location>
        <begin position="1341"/>
        <end position="1522"/>
    </location>
</feature>
<sequence length="1781" mass="190096">MPFDIDARIAEWQKSLLDTTKRNRLVKFATGRGGGVELLHPAADALWQRLVVEGRPLTFPWKRDLLGLPADAIDAEPDRRDEPGADANPATAGPPEEPVPDALAAAPDAEPPRTLRELTEECRESASLGPDHLLTDLSDKKLAGTLLRLHRAASEAETDHGIATLYAAFGFLRWYDSPDSREELRSPLVLVPVRLSRESVEAVWTLQASDDDPAPNHCLAELLAADFRIRLPAGDLDIDGADGLAAYLAAVAAAVRADPRWGVVEAAALGVFNFQKLAMWEDLKQNADRVKAHSLCRAIAGDGAVELRPPPGLPAPADLDEAVPPDAATHILDADSSQHEAIEAVKRGADVVIDGPPGTGKSQTIANCVAELLAAGKTVLFVSEKTAALEVVKRRLDARGLGDFCLELHSHKTNKREVAAELGRCLDLPPEPYRDVSGELRQLADDRRRLNSYAAELHRPRPPLGLSAFQAHGELARLADLPDRTRWTDPDVSARDADFYRRATEALDGLTRCRAVVENPGAHPWRGCRLAAVTQAGLDDARYHLGRLAAGAARLAAGTTLADLAAGGPADTVAGWQAAVRAARAMLAVPPVPPTWLASDPRASAAAARALHAATARCRALGDSLGAFDPAAVRRLEPARAAALAGGVAGPRDRLVGGATLPARERAAAARVAADRLAAARPVLDRIADAYARLLAALRLPARVGAVGQARKFAQVGAEVATGLPIPPGWWDAARRAEVRAAAARAAEEEAAAAAIRSRLAATFAPEAFAPEAAAVACDALHRGGSFWRRLFPAWGAVRAKVAGWYAGTAPDRAAILADLGVLTEYHRRAGYVRQVEAGYAAELATGAGGRADWAATAEGLAAAERYERWKLPAEARAVLAPGGGLDRAGLAAAADDLRRADAEFQAAWTAVTAAYAPADPAAALAATAADLRDRLRAEAAAVAAEADGLAELVGLLRDGRDLPPGECIPRSAELAELADLRRRLAALAAALALDGTAETVEATDWGGFAATGEALERFLAAAGRPSPAAAAALPAGPARDRLRAAVEASDEAARGGFEDAWVYVAGTLFPADEPVSEGVVLACAAVPDVACWAAARLSDLTRLDEWVRYRQVRRDAAALGVEAVVDEVCRGELALDRAADAFRRRFLGLWLDAVYARVPALADFAADDHDLRVGRFGRLDRLAVEAAPARLRAALLAHPRRPRADGSAPDTSELGVLLREGNKKRRHLPVRRLFAALPTLLPRLKPCVMMSPLAVSTYLGAADLTFDVVIFDEASQVRPPDAVGAVYRGRQLVVAGDPRQLPPSDFFARATADDPDADDGADGTAGFESLLNVCLSLGLVRKRLRWHYRSRREGLIAFSNRYFYDGGLVTFPGADDAAGPAVRFERVADGRFEDGVNVPEARRAADLVVEHARRRPDESLGVIAFSQRQQNRILDELEARRRAHPELEGFFKEDRPDRFFVKNLENVQGDERDVILLSVGYGPDAAGKVAMRFGPLNRDGGERRLNVAVTRARAGMTVVSSLAATDIDLSRTGAEGARLLRAFLDYAERGPTALAEAVTSAAAAGFDSPFEREVCEELRRRGLTVHPQVGCGGFKIDLGVVDRAGGGRYVLGVECDGATYHSSATARDRDRLRQAVLEGLGWRLCRVWSTDWLRNREKQVQRVLDALASAAVPAPPPVTPPPPPDPPTPVTPPDLPPAPPSPTYAKIDDVPELVVRTTVLAVVEEYGATEAGDLCRAVARRLGFKRLGGRIEDRIKESLDALARERKLERRDDGRWGAAG</sequence>
<dbReference type="Pfam" id="PF13195">
    <property type="entry name" value="DUF4011"/>
    <property type="match status" value="1"/>
</dbReference>
<dbReference type="EMBL" id="CP036273">
    <property type="protein sequence ID" value="QDU21887.1"/>
    <property type="molecule type" value="Genomic_DNA"/>
</dbReference>
<dbReference type="InterPro" id="IPR027417">
    <property type="entry name" value="P-loop_NTPase"/>
</dbReference>
<feature type="region of interest" description="Disordered" evidence="1">
    <location>
        <begin position="1672"/>
        <end position="1706"/>
    </location>
</feature>
<dbReference type="Pfam" id="PF18741">
    <property type="entry name" value="MTES_1575"/>
    <property type="match status" value="1"/>
</dbReference>
<dbReference type="SUPFAM" id="SSF52540">
    <property type="entry name" value="P-loop containing nucleoside triphosphate hydrolases"/>
    <property type="match status" value="1"/>
</dbReference>
<dbReference type="Pfam" id="PF13087">
    <property type="entry name" value="AAA_12"/>
    <property type="match status" value="1"/>
</dbReference>
<accession>A0A517XWL1</accession>
<keyword evidence="6" id="KW-1185">Reference proteome</keyword>
<dbReference type="Gene3D" id="3.40.960.10">
    <property type="entry name" value="VSR Endonuclease"/>
    <property type="match status" value="1"/>
</dbReference>
<dbReference type="InterPro" id="IPR047187">
    <property type="entry name" value="SF1_C_Upf1"/>
</dbReference>
<dbReference type="RefSeq" id="WP_202920241.1">
    <property type="nucleotide sequence ID" value="NZ_CP036273.1"/>
</dbReference>
<dbReference type="KEGG" id="uli:ETAA1_38600"/>
<dbReference type="PANTHER" id="PTHR10887">
    <property type="entry name" value="DNA2/NAM7 HELICASE FAMILY"/>
    <property type="match status" value="1"/>
</dbReference>
<dbReference type="SUPFAM" id="SSF52980">
    <property type="entry name" value="Restriction endonuclease-like"/>
    <property type="match status" value="1"/>
</dbReference>
<evidence type="ECO:0000313" key="6">
    <source>
        <dbReference type="Proteomes" id="UP000319576"/>
    </source>
</evidence>
<dbReference type="Gene3D" id="3.40.50.300">
    <property type="entry name" value="P-loop containing nucleotide triphosphate hydrolases"/>
    <property type="match status" value="3"/>
</dbReference>
<evidence type="ECO:0000313" key="5">
    <source>
        <dbReference type="EMBL" id="QDU21887.1"/>
    </source>
</evidence>
<gene>
    <name evidence="5" type="ORF">ETAA1_38600</name>
</gene>
<dbReference type="InterPro" id="IPR025103">
    <property type="entry name" value="DUF4011"/>
</dbReference>
<dbReference type="Proteomes" id="UP000319576">
    <property type="component" value="Chromosome"/>
</dbReference>
<evidence type="ECO:0000259" key="2">
    <source>
        <dbReference type="Pfam" id="PF13086"/>
    </source>
</evidence>
<name>A0A517XWL1_9BACT</name>
<dbReference type="InterPro" id="IPR041677">
    <property type="entry name" value="DNA2/NAM7_AAA_11"/>
</dbReference>
<feature type="domain" description="Restriction endonuclease type II-like" evidence="4">
    <location>
        <begin position="1571"/>
        <end position="1668"/>
    </location>
</feature>
<dbReference type="FunFam" id="3.40.960.10:FF:000002">
    <property type="entry name" value="DNA helicase related protein"/>
    <property type="match status" value="1"/>
</dbReference>
<proteinExistence type="predicted"/>
<dbReference type="InterPro" id="IPR045055">
    <property type="entry name" value="DNA2/NAM7-like"/>
</dbReference>
<dbReference type="PANTHER" id="PTHR10887:SF530">
    <property type="entry name" value="SUPERFAMILY I DNA HELICASES"/>
    <property type="match status" value="1"/>
</dbReference>
<evidence type="ECO:0000259" key="4">
    <source>
        <dbReference type="Pfam" id="PF18741"/>
    </source>
</evidence>
<feature type="domain" description="DNA2/NAM7 helicase helicase" evidence="2">
    <location>
        <begin position="1263"/>
        <end position="1304"/>
    </location>
</feature>
<feature type="compositionally biased region" description="Pro residues" evidence="1">
    <location>
        <begin position="1674"/>
        <end position="1703"/>
    </location>
</feature>
<organism evidence="5 6">
    <name type="scientific">Urbifossiella limnaea</name>
    <dbReference type="NCBI Taxonomy" id="2528023"/>
    <lineage>
        <taxon>Bacteria</taxon>
        <taxon>Pseudomonadati</taxon>
        <taxon>Planctomycetota</taxon>
        <taxon>Planctomycetia</taxon>
        <taxon>Gemmatales</taxon>
        <taxon>Gemmataceae</taxon>
        <taxon>Urbifossiella</taxon>
    </lineage>
</organism>
<feature type="region of interest" description="Disordered" evidence="1">
    <location>
        <begin position="74"/>
        <end position="108"/>
    </location>
</feature>
<reference evidence="5 6" key="1">
    <citation type="submission" date="2019-02" db="EMBL/GenBank/DDBJ databases">
        <title>Deep-cultivation of Planctomycetes and their phenomic and genomic characterization uncovers novel biology.</title>
        <authorList>
            <person name="Wiegand S."/>
            <person name="Jogler M."/>
            <person name="Boedeker C."/>
            <person name="Pinto D."/>
            <person name="Vollmers J."/>
            <person name="Rivas-Marin E."/>
            <person name="Kohn T."/>
            <person name="Peeters S.H."/>
            <person name="Heuer A."/>
            <person name="Rast P."/>
            <person name="Oberbeckmann S."/>
            <person name="Bunk B."/>
            <person name="Jeske O."/>
            <person name="Meyerdierks A."/>
            <person name="Storesund J.E."/>
            <person name="Kallscheuer N."/>
            <person name="Luecker S."/>
            <person name="Lage O.M."/>
            <person name="Pohl T."/>
            <person name="Merkel B.J."/>
            <person name="Hornburger P."/>
            <person name="Mueller R.-W."/>
            <person name="Bruemmer F."/>
            <person name="Labrenz M."/>
            <person name="Spormann A.M."/>
            <person name="Op den Camp H."/>
            <person name="Overmann J."/>
            <person name="Amann R."/>
            <person name="Jetten M.S.M."/>
            <person name="Mascher T."/>
            <person name="Medema M.H."/>
            <person name="Devos D.P."/>
            <person name="Kaster A.-K."/>
            <person name="Ovreas L."/>
            <person name="Rohde M."/>
            <person name="Galperin M.Y."/>
            <person name="Jogler C."/>
        </authorList>
    </citation>
    <scope>NUCLEOTIDE SEQUENCE [LARGE SCALE GENOMIC DNA]</scope>
    <source>
        <strain evidence="5 6">ETA_A1</strain>
    </source>
</reference>
<evidence type="ECO:0000256" key="1">
    <source>
        <dbReference type="SAM" id="MobiDB-lite"/>
    </source>
</evidence>
<dbReference type="InterPro" id="IPR049468">
    <property type="entry name" value="Restrct_endonuc-II-like_dom"/>
</dbReference>
<dbReference type="InterPro" id="IPR011335">
    <property type="entry name" value="Restrct_endonuc-II-like"/>
</dbReference>
<dbReference type="GO" id="GO:0004386">
    <property type="term" value="F:helicase activity"/>
    <property type="evidence" value="ECO:0007669"/>
    <property type="project" value="InterPro"/>
</dbReference>
<protein>
    <submittedName>
        <fullName evidence="5">Uncharacterized protein</fullName>
    </submittedName>
</protein>
<dbReference type="Pfam" id="PF13086">
    <property type="entry name" value="AAA_11"/>
    <property type="match status" value="1"/>
</dbReference>